<dbReference type="OrthoDB" id="9806213at2"/>
<evidence type="ECO:0000256" key="5">
    <source>
        <dbReference type="ARBA" id="ARBA00022747"/>
    </source>
</evidence>
<dbReference type="PRINTS" id="PR00507">
    <property type="entry name" value="N12N6MTFRASE"/>
</dbReference>
<dbReference type="Gene3D" id="3.40.50.150">
    <property type="entry name" value="Vaccinia Virus protein VP39"/>
    <property type="match status" value="1"/>
</dbReference>
<organism evidence="8 9">
    <name type="scientific">Sphingomonas changbaiensis NBRC 104936</name>
    <dbReference type="NCBI Taxonomy" id="1219043"/>
    <lineage>
        <taxon>Bacteria</taxon>
        <taxon>Pseudomonadati</taxon>
        <taxon>Pseudomonadota</taxon>
        <taxon>Alphaproteobacteria</taxon>
        <taxon>Sphingomonadales</taxon>
        <taxon>Sphingomonadaceae</taxon>
        <taxon>Sphingomonas</taxon>
    </lineage>
</organism>
<reference evidence="8 9" key="1">
    <citation type="submission" date="2015-04" db="EMBL/GenBank/DDBJ databases">
        <title>Whole genome shotgun sequence of Sphingomonas changbaiensis NBRC 104936.</title>
        <authorList>
            <person name="Katano-Makiyama Y."/>
            <person name="Hosoyama A."/>
            <person name="Hashimoto M."/>
            <person name="Noguchi M."/>
            <person name="Tsuchikane K."/>
            <person name="Ohji S."/>
            <person name="Yamazoe A."/>
            <person name="Ichikawa N."/>
            <person name="Kimura A."/>
            <person name="Fujita N."/>
        </authorList>
    </citation>
    <scope>NUCLEOTIDE SEQUENCE [LARGE SCALE GENOMIC DNA]</scope>
    <source>
        <strain evidence="8 9">NBRC 104936</strain>
    </source>
</reference>
<dbReference type="Proteomes" id="UP000033202">
    <property type="component" value="Unassembled WGS sequence"/>
</dbReference>
<dbReference type="InterPro" id="IPR050953">
    <property type="entry name" value="N4_N6_ade-DNA_methylase"/>
</dbReference>
<evidence type="ECO:0000259" key="7">
    <source>
        <dbReference type="Pfam" id="PF02384"/>
    </source>
</evidence>
<proteinExistence type="inferred from homology"/>
<dbReference type="CDD" id="cd02440">
    <property type="entry name" value="AdoMet_MTases"/>
    <property type="match status" value="1"/>
</dbReference>
<dbReference type="GO" id="GO:0003677">
    <property type="term" value="F:DNA binding"/>
    <property type="evidence" value="ECO:0007669"/>
    <property type="project" value="InterPro"/>
</dbReference>
<sequence length="534" mass="57653">MTGVVSKSALLAHARSAAKHLAEPEQTAMARADACLDLLSDIGADERLNGFRRALHALPMDERHYWVGTLYTLMLPSKLRRAQATYFTPPVVADAVVDMAIAAGFDLAKDDVLDPAAGGAAFLSTLAGRMSIAELSPREVAHRLNGIEIDEGLAALSRRLIAERLGAPLPRDVIVTGDALRYSIPASYGLVVANPPYGRMSLDDVHGYAWKRVAHSGHVNKYALFTELCFRHAKPGGVVALVIPSSFRAGPLYDRMRAFIRSQGEVLSIASIAGREGVFVDVAQDISVLVARKGKPHPCGAMVSFPIVGRAATTAATVEQSLPQEPGDAWPLPAADPRDIGGATLADYGVAVRAGYFVWNREKERLVDKLERRQRGYPLIWAKNVRLNEDCRPAGKKNRKADFVTFDDDSTAIIKTAAAVMQRTTNDKQPRRLVAAMVDPAVIEKWGGFVTENHTIVLTADEPDKLRIAIALLNTAAVDQRYRRVSGTAAVSVTLLRQLDLPTPAAFAFALAEANGDAEAAARAAYRQPELADA</sequence>
<evidence type="ECO:0000256" key="3">
    <source>
        <dbReference type="ARBA" id="ARBA00022603"/>
    </source>
</evidence>
<comment type="catalytic activity">
    <reaction evidence="6">
        <text>a 2'-deoxyadenosine in DNA + S-adenosyl-L-methionine = an N(6)-methyl-2'-deoxyadenosine in DNA + S-adenosyl-L-homocysteine + H(+)</text>
        <dbReference type="Rhea" id="RHEA:15197"/>
        <dbReference type="Rhea" id="RHEA-COMP:12418"/>
        <dbReference type="Rhea" id="RHEA-COMP:12419"/>
        <dbReference type="ChEBI" id="CHEBI:15378"/>
        <dbReference type="ChEBI" id="CHEBI:57856"/>
        <dbReference type="ChEBI" id="CHEBI:59789"/>
        <dbReference type="ChEBI" id="CHEBI:90615"/>
        <dbReference type="ChEBI" id="CHEBI:90616"/>
        <dbReference type="EC" id="2.1.1.72"/>
    </reaction>
</comment>
<dbReference type="PANTHER" id="PTHR33841:SF1">
    <property type="entry name" value="DNA METHYLTRANSFERASE A"/>
    <property type="match status" value="1"/>
</dbReference>
<dbReference type="InterPro" id="IPR002052">
    <property type="entry name" value="DNA_methylase_N6_adenine_CS"/>
</dbReference>
<evidence type="ECO:0000256" key="6">
    <source>
        <dbReference type="ARBA" id="ARBA00047942"/>
    </source>
</evidence>
<dbReference type="GO" id="GO:0009307">
    <property type="term" value="P:DNA restriction-modification system"/>
    <property type="evidence" value="ECO:0007669"/>
    <property type="project" value="UniProtKB-KW"/>
</dbReference>
<dbReference type="EMBL" id="BBWU01000016">
    <property type="protein sequence ID" value="GAO38585.1"/>
    <property type="molecule type" value="Genomic_DNA"/>
</dbReference>
<keyword evidence="4 8" id="KW-0808">Transferase</keyword>
<dbReference type="AlphaFoldDB" id="A0A0E9MN76"/>
<dbReference type="GO" id="GO:0009007">
    <property type="term" value="F:site-specific DNA-methyltransferase (adenine-specific) activity"/>
    <property type="evidence" value="ECO:0007669"/>
    <property type="project" value="UniProtKB-EC"/>
</dbReference>
<keyword evidence="5" id="KW-0680">Restriction system</keyword>
<dbReference type="SUPFAM" id="SSF53335">
    <property type="entry name" value="S-adenosyl-L-methionine-dependent methyltransferases"/>
    <property type="match status" value="1"/>
</dbReference>
<comment type="similarity">
    <text evidence="1">Belongs to the N(4)/N(6)-methyltransferase family.</text>
</comment>
<dbReference type="STRING" id="1219043.SCH01S_16_01040"/>
<keyword evidence="9" id="KW-1185">Reference proteome</keyword>
<evidence type="ECO:0000313" key="8">
    <source>
        <dbReference type="EMBL" id="GAO38585.1"/>
    </source>
</evidence>
<dbReference type="GO" id="GO:0032259">
    <property type="term" value="P:methylation"/>
    <property type="evidence" value="ECO:0007669"/>
    <property type="project" value="UniProtKB-KW"/>
</dbReference>
<dbReference type="PROSITE" id="PS00092">
    <property type="entry name" value="N6_MTASE"/>
    <property type="match status" value="1"/>
</dbReference>
<evidence type="ECO:0000256" key="4">
    <source>
        <dbReference type="ARBA" id="ARBA00022679"/>
    </source>
</evidence>
<gene>
    <name evidence="8" type="ORF">SCH01S_16_01040</name>
</gene>
<comment type="caution">
    <text evidence="8">The sequence shown here is derived from an EMBL/GenBank/DDBJ whole genome shotgun (WGS) entry which is preliminary data.</text>
</comment>
<dbReference type="Pfam" id="PF02384">
    <property type="entry name" value="N6_Mtase"/>
    <property type="match status" value="1"/>
</dbReference>
<accession>A0A0E9MN76</accession>
<name>A0A0E9MN76_9SPHN</name>
<dbReference type="PANTHER" id="PTHR33841">
    <property type="entry name" value="DNA METHYLTRANSFERASE YEEA-RELATED"/>
    <property type="match status" value="1"/>
</dbReference>
<feature type="domain" description="DNA methylase adenine-specific" evidence="7">
    <location>
        <begin position="83"/>
        <end position="299"/>
    </location>
</feature>
<keyword evidence="3 8" id="KW-0489">Methyltransferase</keyword>
<evidence type="ECO:0000256" key="1">
    <source>
        <dbReference type="ARBA" id="ARBA00006594"/>
    </source>
</evidence>
<dbReference type="GO" id="GO:0008170">
    <property type="term" value="F:N-methyltransferase activity"/>
    <property type="evidence" value="ECO:0007669"/>
    <property type="project" value="InterPro"/>
</dbReference>
<evidence type="ECO:0000256" key="2">
    <source>
        <dbReference type="ARBA" id="ARBA00011900"/>
    </source>
</evidence>
<dbReference type="InterPro" id="IPR003356">
    <property type="entry name" value="DNA_methylase_A-5"/>
</dbReference>
<protein>
    <recommendedName>
        <fullName evidence="2">site-specific DNA-methyltransferase (adenine-specific)</fullName>
        <ecNumber evidence="2">2.1.1.72</ecNumber>
    </recommendedName>
</protein>
<dbReference type="EC" id="2.1.1.72" evidence="2"/>
<dbReference type="InterPro" id="IPR029063">
    <property type="entry name" value="SAM-dependent_MTases_sf"/>
</dbReference>
<evidence type="ECO:0000313" key="9">
    <source>
        <dbReference type="Proteomes" id="UP000033202"/>
    </source>
</evidence>